<organism evidence="1 2">
    <name type="scientific">Cryomorpha ignava</name>
    <dbReference type="NCBI Taxonomy" id="101383"/>
    <lineage>
        <taxon>Bacteria</taxon>
        <taxon>Pseudomonadati</taxon>
        <taxon>Bacteroidota</taxon>
        <taxon>Flavobacteriia</taxon>
        <taxon>Flavobacteriales</taxon>
        <taxon>Cryomorphaceae</taxon>
        <taxon>Cryomorpha</taxon>
    </lineage>
</organism>
<keyword evidence="2" id="KW-1185">Reference proteome</keyword>
<dbReference type="AlphaFoldDB" id="A0A7K3WME3"/>
<proteinExistence type="predicted"/>
<dbReference type="InterPro" id="IPR003477">
    <property type="entry name" value="PemK-like"/>
</dbReference>
<comment type="caution">
    <text evidence="1">The sequence shown here is derived from an EMBL/GenBank/DDBJ whole genome shotgun (WGS) entry which is preliminary data.</text>
</comment>
<dbReference type="Gene3D" id="2.30.30.110">
    <property type="match status" value="1"/>
</dbReference>
<name>A0A7K3WME3_9FLAO</name>
<evidence type="ECO:0000313" key="1">
    <source>
        <dbReference type="EMBL" id="NEN22644.1"/>
    </source>
</evidence>
<accession>A0A7K3WME3</accession>
<evidence type="ECO:0000313" key="2">
    <source>
        <dbReference type="Proteomes" id="UP000486602"/>
    </source>
</evidence>
<dbReference type="Proteomes" id="UP000486602">
    <property type="component" value="Unassembled WGS sequence"/>
</dbReference>
<dbReference type="InterPro" id="IPR011067">
    <property type="entry name" value="Plasmid_toxin/cell-grow_inhib"/>
</dbReference>
<reference evidence="1 2" key="1">
    <citation type="submission" date="2020-02" db="EMBL/GenBank/DDBJ databases">
        <title>Out from the shadows clarifying the taxonomy of the family Cryomorphaceae and related taxa by utilizing the GTDB taxonomic framework.</title>
        <authorList>
            <person name="Bowman J.P."/>
        </authorList>
    </citation>
    <scope>NUCLEOTIDE SEQUENCE [LARGE SCALE GENOMIC DNA]</scope>
    <source>
        <strain evidence="1 2">QSSC 1-22</strain>
    </source>
</reference>
<sequence>MLIDQSDILNRLHPSSVICPITMDIKDGVSILRVNLNKGTGGLKSESAIMIDQVRAIADAVFKQYDF</sequence>
<dbReference type="Pfam" id="PF02452">
    <property type="entry name" value="PemK_toxin"/>
    <property type="match status" value="1"/>
</dbReference>
<dbReference type="EMBL" id="JAAGVY010000004">
    <property type="protein sequence ID" value="NEN22644.1"/>
    <property type="molecule type" value="Genomic_DNA"/>
</dbReference>
<dbReference type="GO" id="GO:0003677">
    <property type="term" value="F:DNA binding"/>
    <property type="evidence" value="ECO:0007669"/>
    <property type="project" value="InterPro"/>
</dbReference>
<dbReference type="SUPFAM" id="SSF50118">
    <property type="entry name" value="Cell growth inhibitor/plasmid maintenance toxic component"/>
    <property type="match status" value="1"/>
</dbReference>
<protein>
    <submittedName>
        <fullName evidence="1">Type II toxin-antitoxin system PemK/MazF family toxin</fullName>
    </submittedName>
</protein>
<gene>
    <name evidence="1" type="ORF">G3O08_03880</name>
</gene>